<dbReference type="InterPro" id="IPR005152">
    <property type="entry name" value="Lipase_secreted"/>
</dbReference>
<dbReference type="Proteomes" id="UP001152755">
    <property type="component" value="Unassembled WGS sequence"/>
</dbReference>
<accession>A0A9X4M4W7</accession>
<protein>
    <submittedName>
        <fullName evidence="2">Lipase family protein</fullName>
    </submittedName>
</protein>
<feature type="compositionally biased region" description="Low complexity" evidence="1">
    <location>
        <begin position="1"/>
        <end position="19"/>
    </location>
</feature>
<proteinExistence type="predicted"/>
<organism evidence="2 3">
    <name type="scientific">Speluncibacter jeojiensis</name>
    <dbReference type="NCBI Taxonomy" id="2710754"/>
    <lineage>
        <taxon>Bacteria</taxon>
        <taxon>Bacillati</taxon>
        <taxon>Actinomycetota</taxon>
        <taxon>Actinomycetes</taxon>
        <taxon>Mycobacteriales</taxon>
        <taxon>Speluncibacteraceae</taxon>
        <taxon>Speluncibacter</taxon>
    </lineage>
</organism>
<dbReference type="Gene3D" id="1.10.260.130">
    <property type="match status" value="1"/>
</dbReference>
<gene>
    <name evidence="2" type="ORF">NVS88_20255</name>
</gene>
<dbReference type="GO" id="GO:0016042">
    <property type="term" value="P:lipid catabolic process"/>
    <property type="evidence" value="ECO:0007669"/>
    <property type="project" value="InterPro"/>
</dbReference>
<evidence type="ECO:0000313" key="2">
    <source>
        <dbReference type="EMBL" id="MDG3016889.1"/>
    </source>
</evidence>
<evidence type="ECO:0000313" key="3">
    <source>
        <dbReference type="Proteomes" id="UP001152755"/>
    </source>
</evidence>
<dbReference type="PANTHER" id="PTHR34853">
    <property type="match status" value="1"/>
</dbReference>
<dbReference type="GO" id="GO:0004806">
    <property type="term" value="F:triacylglycerol lipase activity"/>
    <property type="evidence" value="ECO:0007669"/>
    <property type="project" value="InterPro"/>
</dbReference>
<dbReference type="PANTHER" id="PTHR34853:SF1">
    <property type="entry name" value="LIPASE 5"/>
    <property type="match status" value="1"/>
</dbReference>
<dbReference type="InterPro" id="IPR029058">
    <property type="entry name" value="AB_hydrolase_fold"/>
</dbReference>
<feature type="region of interest" description="Disordered" evidence="1">
    <location>
        <begin position="1"/>
        <end position="24"/>
    </location>
</feature>
<sequence>MATPAAAADAAAPGAPGADVPNQPPALGQVFNGFVVGAFQDGRMATRSEFSRGLDANDPFYAEPKLTGAEKPGTLLKWERVDVQFTGFRPGNVDAYKLMYVTTGLHGDKQISTGILMIPRDGRDNADRTLVGYQMANDAVGGYCHPSTMWTGGDPADGASWSALGPLALMFGKGMAVMSTDIGNDGSLAPHSPFAGKFAGHANLDGLRAALALPPAGLNKHAPIGEFGIAGGGVGAAFAAEQAAEYAPELNIKATVLEGMVVDERNFMRVANGSVGSGFAFATLLGLEPSYPEMKLDEKLSPLGRTVADYYRTQCQTPAYFTLPYVPLGALFKGGQNPADIPDFQAVYDDNLLGTRAPKSKVLVASCAADDSPMSLVPAADSRNLVAQYRAGGTDVSYQPTDCSMTRMLTNLYGWGTDLFGMQTVEWLDANTRG</sequence>
<dbReference type="Gene3D" id="3.40.50.1820">
    <property type="entry name" value="alpha/beta hydrolase"/>
    <property type="match status" value="1"/>
</dbReference>
<comment type="caution">
    <text evidence="2">The sequence shown here is derived from an EMBL/GenBank/DDBJ whole genome shotgun (WGS) entry which is preliminary data.</text>
</comment>
<name>A0A9X4M4W7_9ACTN</name>
<dbReference type="EMBL" id="JANRHA010000019">
    <property type="protein sequence ID" value="MDG3016889.1"/>
    <property type="molecule type" value="Genomic_DNA"/>
</dbReference>
<evidence type="ECO:0000256" key="1">
    <source>
        <dbReference type="SAM" id="MobiDB-lite"/>
    </source>
</evidence>
<dbReference type="AlphaFoldDB" id="A0A9X4M4W7"/>
<keyword evidence="3" id="KW-1185">Reference proteome</keyword>
<reference evidence="2" key="1">
    <citation type="submission" date="2022-08" db="EMBL/GenBank/DDBJ databases">
        <title>Genome analysis of Corynebacteriales strain.</title>
        <authorList>
            <person name="Lee S.D."/>
        </authorList>
    </citation>
    <scope>NUCLEOTIDE SEQUENCE</scope>
    <source>
        <strain evidence="2">D3-21</strain>
    </source>
</reference>
<dbReference type="Pfam" id="PF03583">
    <property type="entry name" value="LIP"/>
    <property type="match status" value="1"/>
</dbReference>